<feature type="transmembrane region" description="Helical" evidence="2">
    <location>
        <begin position="594"/>
        <end position="615"/>
    </location>
</feature>
<dbReference type="KEGG" id="dja:HY57_14100"/>
<evidence type="ECO:0000313" key="3">
    <source>
        <dbReference type="EMBL" id="AIF48295.1"/>
    </source>
</evidence>
<evidence type="ECO:0000256" key="1">
    <source>
        <dbReference type="SAM" id="MobiDB-lite"/>
    </source>
</evidence>
<feature type="region of interest" description="Disordered" evidence="1">
    <location>
        <begin position="82"/>
        <end position="122"/>
    </location>
</feature>
<dbReference type="OrthoDB" id="207428at2"/>
<feature type="transmembrane region" description="Helical" evidence="2">
    <location>
        <begin position="259"/>
        <end position="276"/>
    </location>
</feature>
<feature type="transmembrane region" description="Helical" evidence="2">
    <location>
        <begin position="233"/>
        <end position="252"/>
    </location>
</feature>
<feature type="transmembrane region" description="Helical" evidence="2">
    <location>
        <begin position="782"/>
        <end position="800"/>
    </location>
</feature>
<feature type="transmembrane region" description="Helical" evidence="2">
    <location>
        <begin position="339"/>
        <end position="357"/>
    </location>
</feature>
<evidence type="ECO:0000256" key="2">
    <source>
        <dbReference type="SAM" id="Phobius"/>
    </source>
</evidence>
<dbReference type="Pfam" id="PF10101">
    <property type="entry name" value="DUF2339"/>
    <property type="match status" value="1"/>
</dbReference>
<feature type="transmembrane region" description="Helical" evidence="2">
    <location>
        <begin position="6"/>
        <end position="36"/>
    </location>
</feature>
<dbReference type="InterPro" id="IPR014600">
    <property type="entry name" value="UCP035905_mem"/>
</dbReference>
<dbReference type="STRING" id="1217721.HY57_14100"/>
<feature type="transmembrane region" description="Helical" evidence="2">
    <location>
        <begin position="180"/>
        <end position="199"/>
    </location>
</feature>
<dbReference type="InterPro" id="IPR019286">
    <property type="entry name" value="DUF2339_TM"/>
</dbReference>
<gene>
    <name evidence="3" type="ORF">HY57_14100</name>
</gene>
<feature type="transmembrane region" description="Helical" evidence="2">
    <location>
        <begin position="820"/>
        <end position="840"/>
    </location>
</feature>
<feature type="transmembrane region" description="Helical" evidence="2">
    <location>
        <begin position="282"/>
        <end position="301"/>
    </location>
</feature>
<protein>
    <submittedName>
        <fullName evidence="3">Membrane protein</fullName>
    </submittedName>
</protein>
<feature type="transmembrane region" description="Helical" evidence="2">
    <location>
        <begin position="447"/>
        <end position="462"/>
    </location>
</feature>
<keyword evidence="4" id="KW-1185">Reference proteome</keyword>
<keyword evidence="2" id="KW-0472">Membrane</keyword>
<feature type="transmembrane region" description="Helical" evidence="2">
    <location>
        <begin position="872"/>
        <end position="894"/>
    </location>
</feature>
<reference evidence="3 4" key="1">
    <citation type="submission" date="2014-07" db="EMBL/GenBank/DDBJ databases">
        <title>Complete Genome Sequence of Dyella japonica Strain A8 Isolated from Malaysian Tropical Soil.</title>
        <authorList>
            <person name="Hui R.K.H."/>
            <person name="Chen J.-W."/>
            <person name="Chan K.-G."/>
            <person name="Leung F.C.C."/>
        </authorList>
    </citation>
    <scope>NUCLEOTIDE SEQUENCE [LARGE SCALE GENOMIC DNA]</scope>
    <source>
        <strain evidence="3 4">A8</strain>
    </source>
</reference>
<feature type="transmembrane region" description="Helical" evidence="2">
    <location>
        <begin position="206"/>
        <end position="227"/>
    </location>
</feature>
<dbReference type="EMBL" id="CP008884">
    <property type="protein sequence ID" value="AIF48295.1"/>
    <property type="molecule type" value="Genomic_DNA"/>
</dbReference>
<dbReference type="PIRSF" id="PIRSF035905">
    <property type="entry name" value="UCP035905_mp"/>
    <property type="match status" value="1"/>
</dbReference>
<keyword evidence="2" id="KW-1133">Transmembrane helix</keyword>
<feature type="transmembrane region" description="Helical" evidence="2">
    <location>
        <begin position="308"/>
        <end position="327"/>
    </location>
</feature>
<dbReference type="HOGENOM" id="CLU_006561_0_0_6"/>
<feature type="transmembrane region" description="Helical" evidence="2">
    <location>
        <begin position="847"/>
        <end position="866"/>
    </location>
</feature>
<sequence>MVMIFLWMVMGAVLGGLLSSGWPGAIGGAIVGLLWGKQLELSRELKHLRAQLAASKPAPAAQPAQVTPEEWSWMTAHEAREALREPVEPASPPVALTPQPPVPPVERAKPSPEPAPWPDEASVPPVPLPPSGFDRLMQRVWRWFTEGNVPVKIGMLVLFAGVAALLKYASDAGLLHTPPALRVSLIALAAMGGLAFGWRKRETQRVFALSLQGGAIGVLVMTVFAAFRLYDLLPAGAAFALLVVLVAGIGVLAVMQDALALAVLGLVAGFAAPILVSTGNGSHVALFSYYAVLNLAILGIAWKRSWRVLNLLGFIATFAVGTAWGVLKYEHSLFASTEPFLVLNFLFYLFIPLLHVLRAPVDRRLVIDGCLMFGNPLISLLLQGALLDWDGKALALSTLVAAAIYVSIAYATRRLPAMRLLRDTWAILAVALATLTVPLALRADVTGSIFALEGAGLIWLGLRQQRVFATWSGIALQLFAAFALMIDRAMHGGLGAAWPVLNRECLSALMLVVAGFASSGLFARLGHGRLLHRVLAVVLYGWGMLWWAAASAQEISHFVPGAQTFAAWLAWLAFTAWGVAEASRHRTSRELDVALEWSPVAFMTAMLLLIVGTGLDHEQPWHGWSLLSVLAAGVLGWRTLLCLRDTAWAGAAAQWAWLWRWVLLAAFGIGVALARLRWLAGSWDASLAMMPVLLVFVLAQWWPRLLAPPMAQATSRWLPSLKYSLLMVMAVAGVVALFVGGNAAPLRYVPVLNPVELLLLLIALAFASWLTDAALPVTLKRLRGPVLGGIALALATSITLRAVHQLGGVPWSDALFDSSLAQMSLTLVWSIFGLCAWVWGSRRGHRLFWLAGAIIMGVVLAKLVLIDRRQLGNLFGIGSFIAFGLLCSVIGYLAPAPPRRSSSMEETGHAP</sequence>
<feature type="transmembrane region" description="Helical" evidence="2">
    <location>
        <begin position="424"/>
        <end position="441"/>
    </location>
</feature>
<feature type="transmembrane region" description="Helical" evidence="2">
    <location>
        <begin position="506"/>
        <end position="523"/>
    </location>
</feature>
<accession>A0A075K2T2</accession>
<evidence type="ECO:0000313" key="4">
    <source>
        <dbReference type="Proteomes" id="UP000027987"/>
    </source>
</evidence>
<organism evidence="3 4">
    <name type="scientific">Dyella japonica A8</name>
    <dbReference type="NCBI Taxonomy" id="1217721"/>
    <lineage>
        <taxon>Bacteria</taxon>
        <taxon>Pseudomonadati</taxon>
        <taxon>Pseudomonadota</taxon>
        <taxon>Gammaproteobacteria</taxon>
        <taxon>Lysobacterales</taxon>
        <taxon>Rhodanobacteraceae</taxon>
        <taxon>Dyella</taxon>
    </lineage>
</organism>
<feature type="transmembrane region" description="Helical" evidence="2">
    <location>
        <begin position="621"/>
        <end position="643"/>
    </location>
</feature>
<dbReference type="PATRIC" id="fig|1217721.7.peg.2903"/>
<dbReference type="PANTHER" id="PTHR38434:SF1">
    <property type="entry name" value="BLL2549 PROTEIN"/>
    <property type="match status" value="1"/>
</dbReference>
<feature type="transmembrane region" description="Helical" evidence="2">
    <location>
        <begin position="393"/>
        <end position="412"/>
    </location>
</feature>
<keyword evidence="2" id="KW-0812">Transmembrane</keyword>
<feature type="transmembrane region" description="Helical" evidence="2">
    <location>
        <begin position="561"/>
        <end position="582"/>
    </location>
</feature>
<feature type="transmembrane region" description="Helical" evidence="2">
    <location>
        <begin position="723"/>
        <end position="745"/>
    </location>
</feature>
<dbReference type="PANTHER" id="PTHR38434">
    <property type="entry name" value="BLL2549 PROTEIN"/>
    <property type="match status" value="1"/>
</dbReference>
<name>A0A075K2T2_9GAMM</name>
<feature type="transmembrane region" description="Helical" evidence="2">
    <location>
        <begin position="467"/>
        <end position="486"/>
    </location>
</feature>
<dbReference type="AlphaFoldDB" id="A0A075K2T2"/>
<proteinExistence type="predicted"/>
<feature type="transmembrane region" description="Helical" evidence="2">
    <location>
        <begin position="149"/>
        <end position="168"/>
    </location>
</feature>
<feature type="transmembrane region" description="Helical" evidence="2">
    <location>
        <begin position="757"/>
        <end position="775"/>
    </location>
</feature>
<dbReference type="Proteomes" id="UP000027987">
    <property type="component" value="Chromosome"/>
</dbReference>
<feature type="transmembrane region" description="Helical" evidence="2">
    <location>
        <begin position="369"/>
        <end position="387"/>
    </location>
</feature>
<feature type="transmembrane region" description="Helical" evidence="2">
    <location>
        <begin position="530"/>
        <end position="549"/>
    </location>
</feature>
<feature type="transmembrane region" description="Helical" evidence="2">
    <location>
        <begin position="685"/>
        <end position="702"/>
    </location>
</feature>
<feature type="transmembrane region" description="Helical" evidence="2">
    <location>
        <begin position="655"/>
        <end position="673"/>
    </location>
</feature>